<feature type="region of interest" description="Disordered" evidence="1">
    <location>
        <begin position="83"/>
        <end position="103"/>
    </location>
</feature>
<evidence type="ECO:0000313" key="4">
    <source>
        <dbReference type="EMBL" id="NUW36318.1"/>
    </source>
</evidence>
<keyword evidence="2" id="KW-0472">Membrane</keyword>
<keyword evidence="5" id="KW-1185">Reference proteome</keyword>
<dbReference type="Pfam" id="PF08044">
    <property type="entry name" value="DUF1707"/>
    <property type="match status" value="1"/>
</dbReference>
<dbReference type="Proteomes" id="UP000586042">
    <property type="component" value="Unassembled WGS sequence"/>
</dbReference>
<reference evidence="4 5" key="1">
    <citation type="submission" date="2020-06" db="EMBL/GenBank/DDBJ databases">
        <title>Nonomuraea sp. SMC257, a novel actinomycete isolated from soil.</title>
        <authorList>
            <person name="Chanama M."/>
        </authorList>
    </citation>
    <scope>NUCLEOTIDE SEQUENCE [LARGE SCALE GENOMIC DNA]</scope>
    <source>
        <strain evidence="4 5">SMC257</strain>
    </source>
</reference>
<evidence type="ECO:0000256" key="1">
    <source>
        <dbReference type="SAM" id="MobiDB-lite"/>
    </source>
</evidence>
<dbReference type="InterPro" id="IPR012551">
    <property type="entry name" value="DUF1707_SHOCT-like"/>
</dbReference>
<protein>
    <submittedName>
        <fullName evidence="4">DUF1707 domain-containing protein</fullName>
    </submittedName>
</protein>
<gene>
    <name evidence="4" type="ORF">HTZ77_33655</name>
</gene>
<sequence length="172" mass="17828">MDERREALASGWDREVRASDGDRERAVRASDGDREAAAERLRVAVEEGCLDLGEFDERIGLAYQSVTRGDLAELLADLPPDASVSASASASVPAPVPGSAGPPGRAPLPGVLKVLWGIWGVALVVSVASWVVEAVSDPCPVDFSPGGLVGPGIVLLIVTLVVRRRATPPTAG</sequence>
<feature type="region of interest" description="Disordered" evidence="1">
    <location>
        <begin position="1"/>
        <end position="35"/>
    </location>
</feature>
<organism evidence="4 5">
    <name type="scientific">Nonomuraea montanisoli</name>
    <dbReference type="NCBI Taxonomy" id="2741721"/>
    <lineage>
        <taxon>Bacteria</taxon>
        <taxon>Bacillati</taxon>
        <taxon>Actinomycetota</taxon>
        <taxon>Actinomycetes</taxon>
        <taxon>Streptosporangiales</taxon>
        <taxon>Streptosporangiaceae</taxon>
        <taxon>Nonomuraea</taxon>
    </lineage>
</organism>
<evidence type="ECO:0000256" key="2">
    <source>
        <dbReference type="SAM" id="Phobius"/>
    </source>
</evidence>
<dbReference type="RefSeq" id="WP_175593780.1">
    <property type="nucleotide sequence ID" value="NZ_JABWGN010000015.1"/>
</dbReference>
<comment type="caution">
    <text evidence="4">The sequence shown here is derived from an EMBL/GenBank/DDBJ whole genome shotgun (WGS) entry which is preliminary data.</text>
</comment>
<dbReference type="AlphaFoldDB" id="A0A7Y6M5Y8"/>
<dbReference type="EMBL" id="JABWGN010000015">
    <property type="protein sequence ID" value="NUW36318.1"/>
    <property type="molecule type" value="Genomic_DNA"/>
</dbReference>
<accession>A0A7Y6M5Y8</accession>
<evidence type="ECO:0000259" key="3">
    <source>
        <dbReference type="Pfam" id="PF08044"/>
    </source>
</evidence>
<name>A0A7Y6M5Y8_9ACTN</name>
<keyword evidence="2" id="KW-0812">Transmembrane</keyword>
<feature type="domain" description="DUF1707" evidence="3">
    <location>
        <begin position="27"/>
        <end position="79"/>
    </location>
</feature>
<proteinExistence type="predicted"/>
<feature type="transmembrane region" description="Helical" evidence="2">
    <location>
        <begin position="143"/>
        <end position="162"/>
    </location>
</feature>
<dbReference type="PANTHER" id="PTHR40763">
    <property type="entry name" value="MEMBRANE PROTEIN-RELATED"/>
    <property type="match status" value="1"/>
</dbReference>
<feature type="transmembrane region" description="Helical" evidence="2">
    <location>
        <begin position="114"/>
        <end position="131"/>
    </location>
</feature>
<evidence type="ECO:0000313" key="5">
    <source>
        <dbReference type="Proteomes" id="UP000586042"/>
    </source>
</evidence>
<dbReference type="PANTHER" id="PTHR40763:SF4">
    <property type="entry name" value="DUF1707 DOMAIN-CONTAINING PROTEIN"/>
    <property type="match status" value="1"/>
</dbReference>
<keyword evidence="2" id="KW-1133">Transmembrane helix</keyword>